<sequence length="304" mass="33084">MASAQDIPFLTDRVAEAMNRARATLDMVADSLQDRNYGRLLDNRLEDIAQLQSGAGRVREAEYEAEVQGRLASASRDPGDVARWQDADDRVRLSFNSAAQDAGDLASRIGRAQNELEEFHDDLGRSSAFLDQALRDVDELGNTPEYGAEAAAELRTRVTHLRDLTAQADTGLKTAYDQLGNARTTAIQLEQAQLQVGGGVHSAAIQDASTSLTVDVNRTRDGLTGVREGIDRQMHNVNESAQYSIDEANRTAELAHAMRAGTNPTPRSEQVGERPADQESGSNGGIQDPRLRLMRGAPDTSQER</sequence>
<name>A0AAU7TDC4_9ACTN</name>
<evidence type="ECO:0000256" key="1">
    <source>
        <dbReference type="SAM" id="MobiDB-lite"/>
    </source>
</evidence>
<dbReference type="EMBL" id="CP158165">
    <property type="protein sequence ID" value="XBV24654.1"/>
    <property type="molecule type" value="Genomic_DNA"/>
</dbReference>
<evidence type="ECO:0000313" key="2">
    <source>
        <dbReference type="EMBL" id="XBV24654.1"/>
    </source>
</evidence>
<evidence type="ECO:0008006" key="3">
    <source>
        <dbReference type="Google" id="ProtNLM"/>
    </source>
</evidence>
<dbReference type="RefSeq" id="WP_350277475.1">
    <property type="nucleotide sequence ID" value="NZ_CP158165.1"/>
</dbReference>
<accession>A0AAU7TDC4</accession>
<gene>
    <name evidence="2" type="ORF">ABN611_39655</name>
</gene>
<proteinExistence type="predicted"/>
<dbReference type="AlphaFoldDB" id="A0AAU7TDC4"/>
<organism evidence="2">
    <name type="scientific">Kribbella sp. HUAS MG21</name>
    <dbReference type="NCBI Taxonomy" id="3160966"/>
    <lineage>
        <taxon>Bacteria</taxon>
        <taxon>Bacillati</taxon>
        <taxon>Actinomycetota</taxon>
        <taxon>Actinomycetes</taxon>
        <taxon>Propionibacteriales</taxon>
        <taxon>Kribbellaceae</taxon>
        <taxon>Kribbella</taxon>
    </lineage>
</organism>
<reference evidence="2" key="1">
    <citation type="submission" date="2024-06" db="EMBL/GenBank/DDBJ databases">
        <title>Kribbella sp. strain HUAS MG21 genome sequences.</title>
        <authorList>
            <person name="Mo P."/>
        </authorList>
    </citation>
    <scope>NUCLEOTIDE SEQUENCE</scope>
    <source>
        <strain evidence="2">HUAS MG21</strain>
    </source>
</reference>
<protein>
    <recommendedName>
        <fullName evidence="3">PspA/IM30 family protein</fullName>
    </recommendedName>
</protein>
<feature type="region of interest" description="Disordered" evidence="1">
    <location>
        <begin position="260"/>
        <end position="304"/>
    </location>
</feature>